<feature type="domain" description="Transcription regulator AsnC/Lrp ligand binding" evidence="1">
    <location>
        <begin position="7"/>
        <end position="75"/>
    </location>
</feature>
<name>A0A660SI63_UNCW3</name>
<comment type="caution">
    <text evidence="2">The sequence shown here is derived from an EMBL/GenBank/DDBJ whole genome shotgun (WGS) entry which is preliminary data.</text>
</comment>
<dbReference type="InterPro" id="IPR019887">
    <property type="entry name" value="Tscrpt_reg_AsnC/Lrp_C"/>
</dbReference>
<evidence type="ECO:0000313" key="3">
    <source>
        <dbReference type="Proteomes" id="UP000268469"/>
    </source>
</evidence>
<dbReference type="AlphaFoldDB" id="A0A660SI63"/>
<organism evidence="2 3">
    <name type="scientific">candidate division WOR-3 bacterium</name>
    <dbReference type="NCBI Taxonomy" id="2052148"/>
    <lineage>
        <taxon>Bacteria</taxon>
        <taxon>Bacteria division WOR-3</taxon>
    </lineage>
</organism>
<dbReference type="EMBL" id="QNBE01000072">
    <property type="protein sequence ID" value="RKX69660.1"/>
    <property type="molecule type" value="Genomic_DNA"/>
</dbReference>
<dbReference type="SUPFAM" id="SSF54909">
    <property type="entry name" value="Dimeric alpha+beta barrel"/>
    <property type="match status" value="1"/>
</dbReference>
<dbReference type="Pfam" id="PF01037">
    <property type="entry name" value="AsnC_trans_reg"/>
    <property type="match status" value="1"/>
</dbReference>
<gene>
    <name evidence="2" type="ORF">DRP53_07535</name>
</gene>
<reference evidence="2 3" key="1">
    <citation type="submission" date="2018-06" db="EMBL/GenBank/DDBJ databases">
        <title>Extensive metabolic versatility and redundancy in microbially diverse, dynamic hydrothermal sediments.</title>
        <authorList>
            <person name="Dombrowski N."/>
            <person name="Teske A."/>
            <person name="Baker B.J."/>
        </authorList>
    </citation>
    <scope>NUCLEOTIDE SEQUENCE [LARGE SCALE GENOMIC DNA]</scope>
    <source>
        <strain evidence="2">B36_G15</strain>
    </source>
</reference>
<sequence>MMAEAFILINVSAGKVIDVLKAIGGIDGVSEVLVVSGPYDLIARIKADDFNTIANLVLDRIQAIDGVIATITCNVVKHEEG</sequence>
<evidence type="ECO:0000259" key="1">
    <source>
        <dbReference type="Pfam" id="PF01037"/>
    </source>
</evidence>
<dbReference type="InterPro" id="IPR011008">
    <property type="entry name" value="Dimeric_a/b-barrel"/>
</dbReference>
<dbReference type="Proteomes" id="UP000268469">
    <property type="component" value="Unassembled WGS sequence"/>
</dbReference>
<evidence type="ECO:0000313" key="2">
    <source>
        <dbReference type="EMBL" id="RKX69660.1"/>
    </source>
</evidence>
<protein>
    <submittedName>
        <fullName evidence="2">Lrp/AsnC family transcriptional regulator</fullName>
    </submittedName>
</protein>
<accession>A0A660SI63</accession>
<proteinExistence type="predicted"/>
<dbReference type="Gene3D" id="3.30.70.920">
    <property type="match status" value="1"/>
</dbReference>